<protein>
    <submittedName>
        <fullName evidence="1">Uncharacterized protein</fullName>
    </submittedName>
</protein>
<organism evidence="1 2">
    <name type="scientific">Abeliophyllum distichum</name>
    <dbReference type="NCBI Taxonomy" id="126358"/>
    <lineage>
        <taxon>Eukaryota</taxon>
        <taxon>Viridiplantae</taxon>
        <taxon>Streptophyta</taxon>
        <taxon>Embryophyta</taxon>
        <taxon>Tracheophyta</taxon>
        <taxon>Spermatophyta</taxon>
        <taxon>Magnoliopsida</taxon>
        <taxon>eudicotyledons</taxon>
        <taxon>Gunneridae</taxon>
        <taxon>Pentapetalae</taxon>
        <taxon>asterids</taxon>
        <taxon>lamiids</taxon>
        <taxon>Lamiales</taxon>
        <taxon>Oleaceae</taxon>
        <taxon>Forsythieae</taxon>
        <taxon>Abeliophyllum</taxon>
    </lineage>
</organism>
<reference evidence="2" key="1">
    <citation type="submission" date="2024-07" db="EMBL/GenBank/DDBJ databases">
        <title>Two chromosome-level genome assemblies of Korean endemic species Abeliophyllum distichum and Forsythia ovata (Oleaceae).</title>
        <authorList>
            <person name="Jang H."/>
        </authorList>
    </citation>
    <scope>NUCLEOTIDE SEQUENCE [LARGE SCALE GENOMIC DNA]</scope>
</reference>
<comment type="caution">
    <text evidence="1">The sequence shown here is derived from an EMBL/GenBank/DDBJ whole genome shotgun (WGS) entry which is preliminary data.</text>
</comment>
<accession>A0ABD1R8Q8</accession>
<gene>
    <name evidence="1" type="ORF">Adt_29556</name>
</gene>
<dbReference type="AlphaFoldDB" id="A0ABD1R8Q8"/>
<name>A0ABD1R8Q8_9LAMI</name>
<evidence type="ECO:0000313" key="2">
    <source>
        <dbReference type="Proteomes" id="UP001604336"/>
    </source>
</evidence>
<dbReference type="Proteomes" id="UP001604336">
    <property type="component" value="Unassembled WGS sequence"/>
</dbReference>
<sequence>MKGAEMPLSMKLIDRGDHEGSDVDGLGKLDTAIACKEALHDLDAAAQRTLQLFSELANLDSGEGESRGSEVQLHAEVAERLPSIAGESSCYSQVSSICQNSFQ</sequence>
<keyword evidence="2" id="KW-1185">Reference proteome</keyword>
<dbReference type="EMBL" id="JBFOLK010000009">
    <property type="protein sequence ID" value="KAL2484800.1"/>
    <property type="molecule type" value="Genomic_DNA"/>
</dbReference>
<proteinExistence type="predicted"/>
<evidence type="ECO:0000313" key="1">
    <source>
        <dbReference type="EMBL" id="KAL2484800.1"/>
    </source>
</evidence>